<evidence type="ECO:0000256" key="1">
    <source>
        <dbReference type="ARBA" id="ARBA00022679"/>
    </source>
</evidence>
<dbReference type="Proteomes" id="UP000663877">
    <property type="component" value="Unassembled WGS sequence"/>
</dbReference>
<dbReference type="GO" id="GO:0005829">
    <property type="term" value="C:cytosol"/>
    <property type="evidence" value="ECO:0007669"/>
    <property type="project" value="TreeGrafter"/>
</dbReference>
<evidence type="ECO:0000259" key="7">
    <source>
        <dbReference type="PROSITE" id="PS50011"/>
    </source>
</evidence>
<dbReference type="InterPro" id="IPR011009">
    <property type="entry name" value="Kinase-like_dom_sf"/>
</dbReference>
<evidence type="ECO:0000256" key="4">
    <source>
        <dbReference type="ARBA" id="ARBA00022840"/>
    </source>
</evidence>
<dbReference type="InterPro" id="IPR008271">
    <property type="entry name" value="Ser/Thr_kinase_AS"/>
</dbReference>
<dbReference type="EMBL" id="CAJNOG010000396">
    <property type="protein sequence ID" value="CAF1219165.1"/>
    <property type="molecule type" value="Genomic_DNA"/>
</dbReference>
<evidence type="ECO:0000313" key="9">
    <source>
        <dbReference type="EMBL" id="CAF1219165.1"/>
    </source>
</evidence>
<evidence type="ECO:0000256" key="2">
    <source>
        <dbReference type="ARBA" id="ARBA00022741"/>
    </source>
</evidence>
<evidence type="ECO:0000313" key="12">
    <source>
        <dbReference type="EMBL" id="CAF1479439.1"/>
    </source>
</evidence>
<evidence type="ECO:0000313" key="11">
    <source>
        <dbReference type="EMBL" id="CAF1476527.1"/>
    </source>
</evidence>
<dbReference type="GO" id="GO:0004674">
    <property type="term" value="F:protein serine/threonine kinase activity"/>
    <property type="evidence" value="ECO:0007669"/>
    <property type="project" value="UniProtKB-KW"/>
</dbReference>
<evidence type="ECO:0000313" key="17">
    <source>
        <dbReference type="Proteomes" id="UP000663881"/>
    </source>
</evidence>
<comment type="similarity">
    <text evidence="6">Belongs to the protein kinase superfamily.</text>
</comment>
<keyword evidence="3" id="KW-0418">Kinase</keyword>
<dbReference type="Gene3D" id="1.10.510.10">
    <property type="entry name" value="Transferase(Phosphotransferase) domain 1"/>
    <property type="match status" value="1"/>
</dbReference>
<dbReference type="InterPro" id="IPR017441">
    <property type="entry name" value="Protein_kinase_ATP_BS"/>
</dbReference>
<feature type="binding site" evidence="5">
    <location>
        <position position="73"/>
    </location>
    <ligand>
        <name>ATP</name>
        <dbReference type="ChEBI" id="CHEBI:30616"/>
    </ligand>
</feature>
<dbReference type="EMBL" id="CAJOBB010000214">
    <property type="protein sequence ID" value="CAF3612844.1"/>
    <property type="molecule type" value="Genomic_DNA"/>
</dbReference>
<evidence type="ECO:0000313" key="15">
    <source>
        <dbReference type="EMBL" id="CAF3636667.1"/>
    </source>
</evidence>
<evidence type="ECO:0000313" key="8">
    <source>
        <dbReference type="EMBL" id="CAF1192392.1"/>
    </source>
</evidence>
<dbReference type="EMBL" id="CAJNOE010000475">
    <property type="protein sequence ID" value="CAF1234473.1"/>
    <property type="molecule type" value="Genomic_DNA"/>
</dbReference>
<dbReference type="OrthoDB" id="20524at2759"/>
<sequence length="302" mass="34309">MGQGESASSRSEGHQPTLLPSDWRYTIENLAVERRLITINKDQYRFGHELGSGAFGAVYSARNVPANKQVAIKVVSLVTFSSREAEMLAQSILTEIEMSKRLARASSHVVNMYDFDFHRQSGLAFLVMELGEKDLEKTLKERQRIPAVERKELWRQFVNIAMALHNHKIVHLDIKPQNLVVFPGNRVKLVDLGIAQKAYKHRVGSNGTWLYSAPEVANVPRNHTMLNTSKADVWSWGAVLYRITYLVPPRYVHPSHHPPKNVPPSRDANLVDVLRHTLVLDPRERADPIWLSRHPYTTTSSA</sequence>
<dbReference type="PROSITE" id="PS00108">
    <property type="entry name" value="PROTEIN_KINASE_ST"/>
    <property type="match status" value="1"/>
</dbReference>
<evidence type="ECO:0000256" key="5">
    <source>
        <dbReference type="PROSITE-ProRule" id="PRU10141"/>
    </source>
</evidence>
<dbReference type="Proteomes" id="UP000663844">
    <property type="component" value="Unassembled WGS sequence"/>
</dbReference>
<dbReference type="EMBL" id="CAJOAY010000048">
    <property type="protein sequence ID" value="CAF3507837.1"/>
    <property type="molecule type" value="Genomic_DNA"/>
</dbReference>
<dbReference type="GO" id="GO:0016020">
    <property type="term" value="C:membrane"/>
    <property type="evidence" value="ECO:0007669"/>
    <property type="project" value="TreeGrafter"/>
</dbReference>
<reference evidence="13" key="1">
    <citation type="submission" date="2021-02" db="EMBL/GenBank/DDBJ databases">
        <authorList>
            <person name="Nowell W R."/>
        </authorList>
    </citation>
    <scope>NUCLEOTIDE SEQUENCE</scope>
</reference>
<keyword evidence="6" id="KW-0723">Serine/threonine-protein kinase</keyword>
<dbReference type="Proteomes" id="UP000663860">
    <property type="component" value="Unassembled WGS sequence"/>
</dbReference>
<feature type="domain" description="Protein kinase" evidence="7">
    <location>
        <begin position="44"/>
        <end position="297"/>
    </location>
</feature>
<protein>
    <recommendedName>
        <fullName evidence="7">Protein kinase domain-containing protein</fullName>
    </recommendedName>
</protein>
<dbReference type="GO" id="GO:0000407">
    <property type="term" value="C:phagophore assembly site"/>
    <property type="evidence" value="ECO:0007669"/>
    <property type="project" value="TreeGrafter"/>
</dbReference>
<keyword evidence="16" id="KW-1185">Reference proteome</keyword>
<dbReference type="GO" id="GO:0005524">
    <property type="term" value="F:ATP binding"/>
    <property type="evidence" value="ECO:0007669"/>
    <property type="project" value="UniProtKB-UniRule"/>
</dbReference>
<dbReference type="CDD" id="cd14014">
    <property type="entry name" value="STKc_PknB_like"/>
    <property type="match status" value="1"/>
</dbReference>
<keyword evidence="2 5" id="KW-0547">Nucleotide-binding</keyword>
<dbReference type="InterPro" id="IPR045269">
    <property type="entry name" value="Atg1-like"/>
</dbReference>
<dbReference type="GO" id="GO:0010506">
    <property type="term" value="P:regulation of autophagy"/>
    <property type="evidence" value="ECO:0007669"/>
    <property type="project" value="InterPro"/>
</dbReference>
<comment type="caution">
    <text evidence="13">The sequence shown here is derived from an EMBL/GenBank/DDBJ whole genome shotgun (WGS) entry which is preliminary data.</text>
</comment>
<evidence type="ECO:0000313" key="10">
    <source>
        <dbReference type="EMBL" id="CAF1234473.1"/>
    </source>
</evidence>
<keyword evidence="4 5" id="KW-0067">ATP-binding</keyword>
<proteinExistence type="inferred from homology"/>
<organism evidence="13 17">
    <name type="scientific">Adineta steineri</name>
    <dbReference type="NCBI Taxonomy" id="433720"/>
    <lineage>
        <taxon>Eukaryota</taxon>
        <taxon>Metazoa</taxon>
        <taxon>Spiralia</taxon>
        <taxon>Gnathifera</taxon>
        <taxon>Rotifera</taxon>
        <taxon>Eurotatoria</taxon>
        <taxon>Bdelloidea</taxon>
        <taxon>Adinetida</taxon>
        <taxon>Adinetidae</taxon>
        <taxon>Adineta</taxon>
    </lineage>
</organism>
<dbReference type="EMBL" id="CAJNOM010000508">
    <property type="protein sequence ID" value="CAF1476527.1"/>
    <property type="molecule type" value="Genomic_DNA"/>
</dbReference>
<dbReference type="Pfam" id="PF00069">
    <property type="entry name" value="Pkinase"/>
    <property type="match status" value="1"/>
</dbReference>
<dbReference type="PANTHER" id="PTHR24348:SF22">
    <property type="entry name" value="NON-SPECIFIC SERINE_THREONINE PROTEIN KINASE"/>
    <property type="match status" value="1"/>
</dbReference>
<dbReference type="PROSITE" id="PS50011">
    <property type="entry name" value="PROTEIN_KINASE_DOM"/>
    <property type="match status" value="1"/>
</dbReference>
<evidence type="ECO:0000256" key="3">
    <source>
        <dbReference type="ARBA" id="ARBA00022777"/>
    </source>
</evidence>
<name>A0A818HKW7_9BILA</name>
<dbReference type="Proteomes" id="UP000663868">
    <property type="component" value="Unassembled WGS sequence"/>
</dbReference>
<dbReference type="Proteomes" id="UP000663832">
    <property type="component" value="Unassembled WGS sequence"/>
</dbReference>
<dbReference type="SMART" id="SM00220">
    <property type="entry name" value="S_TKc"/>
    <property type="match status" value="1"/>
</dbReference>
<dbReference type="EMBL" id="CAJNOM010000514">
    <property type="protein sequence ID" value="CAF1479439.1"/>
    <property type="molecule type" value="Genomic_DNA"/>
</dbReference>
<accession>A0A818HKW7</accession>
<dbReference type="PANTHER" id="PTHR24348">
    <property type="entry name" value="SERINE/THREONINE-PROTEIN KINASE UNC-51-RELATED"/>
    <property type="match status" value="1"/>
</dbReference>
<dbReference type="PROSITE" id="PS00107">
    <property type="entry name" value="PROTEIN_KINASE_ATP"/>
    <property type="match status" value="1"/>
</dbReference>
<gene>
    <name evidence="8" type="ORF">BJG266_LOCUS26411</name>
    <name evidence="10" type="ORF">IZO911_LOCUS30439</name>
    <name evidence="9" type="ORF">JYZ213_LOCUS27903</name>
    <name evidence="14" type="ORF">KXQ929_LOCUS5733</name>
    <name evidence="13" type="ORF">OKA104_LOCUS1869</name>
    <name evidence="15" type="ORF">OXD698_LOCUS8237</name>
    <name evidence="11" type="ORF">QVE165_LOCUS41944</name>
    <name evidence="12" type="ORF">QVE165_LOCUS42139</name>
</gene>
<evidence type="ECO:0000313" key="16">
    <source>
        <dbReference type="Proteomes" id="UP000663832"/>
    </source>
</evidence>
<dbReference type="InterPro" id="IPR000719">
    <property type="entry name" value="Prot_kinase_dom"/>
</dbReference>
<evidence type="ECO:0000313" key="13">
    <source>
        <dbReference type="EMBL" id="CAF3507837.1"/>
    </source>
</evidence>
<keyword evidence="1" id="KW-0808">Transferase</keyword>
<dbReference type="Proteomes" id="UP000663881">
    <property type="component" value="Unassembled WGS sequence"/>
</dbReference>
<dbReference type="EMBL" id="CAJNOI010000220">
    <property type="protein sequence ID" value="CAF1192392.1"/>
    <property type="molecule type" value="Genomic_DNA"/>
</dbReference>
<dbReference type="Proteomes" id="UP000663845">
    <property type="component" value="Unassembled WGS sequence"/>
</dbReference>
<evidence type="ECO:0000313" key="14">
    <source>
        <dbReference type="EMBL" id="CAF3612844.1"/>
    </source>
</evidence>
<dbReference type="GO" id="GO:0000045">
    <property type="term" value="P:autophagosome assembly"/>
    <property type="evidence" value="ECO:0007669"/>
    <property type="project" value="TreeGrafter"/>
</dbReference>
<dbReference type="EMBL" id="CAJOAZ010000393">
    <property type="protein sequence ID" value="CAF3636667.1"/>
    <property type="molecule type" value="Genomic_DNA"/>
</dbReference>
<dbReference type="SUPFAM" id="SSF56112">
    <property type="entry name" value="Protein kinase-like (PK-like)"/>
    <property type="match status" value="1"/>
</dbReference>
<dbReference type="GO" id="GO:0005776">
    <property type="term" value="C:autophagosome"/>
    <property type="evidence" value="ECO:0007669"/>
    <property type="project" value="TreeGrafter"/>
</dbReference>
<evidence type="ECO:0000256" key="6">
    <source>
        <dbReference type="RuleBase" id="RU000304"/>
    </source>
</evidence>
<dbReference type="AlphaFoldDB" id="A0A818HKW7"/>